<dbReference type="Gene3D" id="2.40.70.10">
    <property type="entry name" value="Acid Proteases"/>
    <property type="match status" value="1"/>
</dbReference>
<dbReference type="Pfam" id="PF13975">
    <property type="entry name" value="gag-asp_proteas"/>
    <property type="match status" value="1"/>
</dbReference>
<keyword evidence="1" id="KW-0732">Signal</keyword>
<evidence type="ECO:0000256" key="1">
    <source>
        <dbReference type="SAM" id="SignalP"/>
    </source>
</evidence>
<feature type="signal peptide" evidence="1">
    <location>
        <begin position="1"/>
        <end position="22"/>
    </location>
</feature>
<dbReference type="RefSeq" id="WP_273639709.1">
    <property type="nucleotide sequence ID" value="NZ_JAQQXP010000001.1"/>
</dbReference>
<keyword evidence="3" id="KW-1185">Reference proteome</keyword>
<evidence type="ECO:0000313" key="3">
    <source>
        <dbReference type="Proteomes" id="UP001218788"/>
    </source>
</evidence>
<feature type="chain" id="PRO_5045447706" evidence="1">
    <location>
        <begin position="23"/>
        <end position="165"/>
    </location>
</feature>
<proteinExistence type="predicted"/>
<evidence type="ECO:0000313" key="2">
    <source>
        <dbReference type="EMBL" id="MDC8830786.1"/>
    </source>
</evidence>
<dbReference type="InterPro" id="IPR001969">
    <property type="entry name" value="Aspartic_peptidase_AS"/>
</dbReference>
<comment type="caution">
    <text evidence="2">The sequence shown here is derived from an EMBL/GenBank/DDBJ whole genome shotgun (WGS) entry which is preliminary data.</text>
</comment>
<dbReference type="SUPFAM" id="SSF50630">
    <property type="entry name" value="Acid proteases"/>
    <property type="match status" value="1"/>
</dbReference>
<sequence>MRNFLVRYVLSAFILTMTAAQASALSFALSTSEGGTLYLGDSAQAQSLFLIDTGSSMTILTQATFEQIKRQQEVTEAGLVIAKLANGRKQTVQLYNVPVLTLTDECQFNNVSVAVMNKKHNILGMEVLSRAAPISIALAPATLTLNQCDNSHTAMNESTVRTDAR</sequence>
<organism evidence="2 3">
    <name type="scientific">Alteromonas gilva</name>
    <dbReference type="NCBI Taxonomy" id="2987522"/>
    <lineage>
        <taxon>Bacteria</taxon>
        <taxon>Pseudomonadati</taxon>
        <taxon>Pseudomonadota</taxon>
        <taxon>Gammaproteobacteria</taxon>
        <taxon>Alteromonadales</taxon>
        <taxon>Alteromonadaceae</taxon>
        <taxon>Alteromonas/Salinimonas group</taxon>
        <taxon>Alteromonas</taxon>
    </lineage>
</organism>
<dbReference type="PROSITE" id="PS00141">
    <property type="entry name" value="ASP_PROTEASE"/>
    <property type="match status" value="1"/>
</dbReference>
<dbReference type="InterPro" id="IPR021109">
    <property type="entry name" value="Peptidase_aspartic_dom_sf"/>
</dbReference>
<accession>A0ABT5L2T0</accession>
<dbReference type="Proteomes" id="UP001218788">
    <property type="component" value="Unassembled WGS sequence"/>
</dbReference>
<dbReference type="EMBL" id="JAQQXP010000001">
    <property type="protein sequence ID" value="MDC8830786.1"/>
    <property type="molecule type" value="Genomic_DNA"/>
</dbReference>
<reference evidence="2 3" key="1">
    <citation type="submission" date="2022-10" db="EMBL/GenBank/DDBJ databases">
        <title>Alteromonas sp. chi3 Genome sequencing.</title>
        <authorList>
            <person name="Park S."/>
        </authorList>
    </citation>
    <scope>NUCLEOTIDE SEQUENCE [LARGE SCALE GENOMIC DNA]</scope>
    <source>
        <strain evidence="3">chi3</strain>
    </source>
</reference>
<gene>
    <name evidence="2" type="ORF">OIK42_08435</name>
</gene>
<protein>
    <submittedName>
        <fullName evidence="2">Retroviral-like aspartic protease family protein</fullName>
    </submittedName>
</protein>
<name>A0ABT5L2T0_9ALTE</name>